<protein>
    <submittedName>
        <fullName evidence="2">Uncharacterized protein</fullName>
    </submittedName>
</protein>
<dbReference type="PANTHER" id="PTHR38681:SF1">
    <property type="entry name" value="RETROVIRUS-RELATED POL POLYPROTEIN FROM TRANSPOSON 412-LIKE PROTEIN"/>
    <property type="match status" value="1"/>
</dbReference>
<reference evidence="2 3" key="1">
    <citation type="journal article" date="2015" name="Genome Biol. Evol.">
        <title>The genome of winter moth (Operophtera brumata) provides a genomic perspective on sexual dimorphism and phenology.</title>
        <authorList>
            <person name="Derks M.F."/>
            <person name="Smit S."/>
            <person name="Salis L."/>
            <person name="Schijlen E."/>
            <person name="Bossers A."/>
            <person name="Mateman C."/>
            <person name="Pijl A.S."/>
            <person name="de Ridder D."/>
            <person name="Groenen M.A."/>
            <person name="Visser M.E."/>
            <person name="Megens H.J."/>
        </authorList>
    </citation>
    <scope>NUCLEOTIDE SEQUENCE [LARGE SCALE GENOMIC DNA]</scope>
    <source>
        <strain evidence="2">WM2013NL</strain>
        <tissue evidence="2">Head and thorax</tissue>
    </source>
</reference>
<comment type="caution">
    <text evidence="2">The sequence shown here is derived from an EMBL/GenBank/DDBJ whole genome shotgun (WGS) entry which is preliminary data.</text>
</comment>
<keyword evidence="3" id="KW-1185">Reference proteome</keyword>
<dbReference type="STRING" id="104452.A0A0L7K3Z9"/>
<evidence type="ECO:0000313" key="3">
    <source>
        <dbReference type="Proteomes" id="UP000037510"/>
    </source>
</evidence>
<accession>A0A0L7K3Z9</accession>
<sequence length="101" mass="11343">DLASSTHVFLREEMLRGTFHPSYSGPHEVLQHGDKVFKILVKGKAMTVSIDRLKPAYILSTASPSLELTPDPEPRPTEGTKAQICTTRSGRQVRFTDFYRP</sequence>
<dbReference type="AlphaFoldDB" id="A0A0L7K3Z9"/>
<dbReference type="EMBL" id="JTDY01011825">
    <property type="protein sequence ID" value="KOB52383.1"/>
    <property type="molecule type" value="Genomic_DNA"/>
</dbReference>
<feature type="non-terminal residue" evidence="2">
    <location>
        <position position="1"/>
    </location>
</feature>
<proteinExistence type="predicted"/>
<evidence type="ECO:0000256" key="1">
    <source>
        <dbReference type="SAM" id="MobiDB-lite"/>
    </source>
</evidence>
<gene>
    <name evidence="2" type="ORF">OBRU01_25987</name>
</gene>
<feature type="region of interest" description="Disordered" evidence="1">
    <location>
        <begin position="64"/>
        <end position="86"/>
    </location>
</feature>
<dbReference type="Proteomes" id="UP000037510">
    <property type="component" value="Unassembled WGS sequence"/>
</dbReference>
<dbReference type="PANTHER" id="PTHR38681">
    <property type="entry name" value="RETROVIRUS-RELATED POL POLYPROTEIN FROM TRANSPOSON 412-LIKE PROTEIN-RELATED"/>
    <property type="match status" value="1"/>
</dbReference>
<name>A0A0L7K3Z9_OPEBR</name>
<evidence type="ECO:0000313" key="2">
    <source>
        <dbReference type="EMBL" id="KOB52383.1"/>
    </source>
</evidence>
<organism evidence="2 3">
    <name type="scientific">Operophtera brumata</name>
    <name type="common">Winter moth</name>
    <name type="synonym">Phalaena brumata</name>
    <dbReference type="NCBI Taxonomy" id="104452"/>
    <lineage>
        <taxon>Eukaryota</taxon>
        <taxon>Metazoa</taxon>
        <taxon>Ecdysozoa</taxon>
        <taxon>Arthropoda</taxon>
        <taxon>Hexapoda</taxon>
        <taxon>Insecta</taxon>
        <taxon>Pterygota</taxon>
        <taxon>Neoptera</taxon>
        <taxon>Endopterygota</taxon>
        <taxon>Lepidoptera</taxon>
        <taxon>Glossata</taxon>
        <taxon>Ditrysia</taxon>
        <taxon>Geometroidea</taxon>
        <taxon>Geometridae</taxon>
        <taxon>Larentiinae</taxon>
        <taxon>Operophtera</taxon>
    </lineage>
</organism>